<dbReference type="InterPro" id="IPR000157">
    <property type="entry name" value="TIR_dom"/>
</dbReference>
<dbReference type="InterPro" id="IPR035897">
    <property type="entry name" value="Toll_tir_struct_dom_sf"/>
</dbReference>
<evidence type="ECO:0000313" key="3">
    <source>
        <dbReference type="EMBL" id="TDD89502.1"/>
    </source>
</evidence>
<dbReference type="Gene3D" id="3.40.50.10140">
    <property type="entry name" value="Toll/interleukin-1 receptor homology (TIR) domain"/>
    <property type="match status" value="1"/>
</dbReference>
<organism evidence="3 4">
    <name type="scientific">Actinomadura darangshiensis</name>
    <dbReference type="NCBI Taxonomy" id="705336"/>
    <lineage>
        <taxon>Bacteria</taxon>
        <taxon>Bacillati</taxon>
        <taxon>Actinomycetota</taxon>
        <taxon>Actinomycetes</taxon>
        <taxon>Streptosporangiales</taxon>
        <taxon>Thermomonosporaceae</taxon>
        <taxon>Actinomadura</taxon>
    </lineage>
</organism>
<dbReference type="PROSITE" id="PS50104">
    <property type="entry name" value="TIR"/>
    <property type="match status" value="1"/>
</dbReference>
<evidence type="ECO:0000259" key="2">
    <source>
        <dbReference type="PROSITE" id="PS50104"/>
    </source>
</evidence>
<keyword evidence="3" id="KW-0675">Receptor</keyword>
<dbReference type="EMBL" id="SMKY01000012">
    <property type="protein sequence ID" value="TDD89502.1"/>
    <property type="molecule type" value="Genomic_DNA"/>
</dbReference>
<keyword evidence="4" id="KW-1185">Reference proteome</keyword>
<dbReference type="AlphaFoldDB" id="A0A4R5BYQ9"/>
<protein>
    <submittedName>
        <fullName evidence="3">Toll/interleukin-1 receptor domain-containing protein</fullName>
    </submittedName>
</protein>
<feature type="domain" description="TIR" evidence="2">
    <location>
        <begin position="1"/>
        <end position="146"/>
    </location>
</feature>
<feature type="region of interest" description="Disordered" evidence="1">
    <location>
        <begin position="195"/>
        <end position="216"/>
    </location>
</feature>
<evidence type="ECO:0000313" key="4">
    <source>
        <dbReference type="Proteomes" id="UP000295578"/>
    </source>
</evidence>
<proteinExistence type="predicted"/>
<dbReference type="Pfam" id="PF13676">
    <property type="entry name" value="TIR_2"/>
    <property type="match status" value="1"/>
</dbReference>
<evidence type="ECO:0000256" key="1">
    <source>
        <dbReference type="SAM" id="MobiDB-lite"/>
    </source>
</evidence>
<dbReference type="OrthoDB" id="3654490at2"/>
<comment type="caution">
    <text evidence="3">The sequence shown here is derived from an EMBL/GenBank/DDBJ whole genome shotgun (WGS) entry which is preliminary data.</text>
</comment>
<gene>
    <name evidence="3" type="ORF">E1293_04650</name>
</gene>
<accession>A0A4R5BYQ9</accession>
<sequence>MQGVFINYRTGDGDEAAAILEQGLSHRFGKERIFRATTSIQPGQAYPERLLNAVCSSVILLAIIGPDWARDPRLRDESDWVRREILEAFTSKITVIPVLKGRGTERLKAAELPAELERLADVQSLRLDPRDNETDIRRIGDLLAELVPVLRKSDRQAAPSTDTGPVYNTARDTRGTVIQSRHVQGDVGTVIKGNQGPVHAGKGDINQNTQHFSGDGATYIHGDNHGGVGHRFGQARGDEEER</sequence>
<name>A0A4R5BYQ9_9ACTN</name>
<dbReference type="Proteomes" id="UP000295578">
    <property type="component" value="Unassembled WGS sequence"/>
</dbReference>
<feature type="region of interest" description="Disordered" evidence="1">
    <location>
        <begin position="223"/>
        <end position="242"/>
    </location>
</feature>
<dbReference type="SUPFAM" id="SSF52200">
    <property type="entry name" value="Toll/Interleukin receptor TIR domain"/>
    <property type="match status" value="1"/>
</dbReference>
<reference evidence="3 4" key="1">
    <citation type="submission" date="2019-03" db="EMBL/GenBank/DDBJ databases">
        <title>Draft genome sequences of novel Actinobacteria.</title>
        <authorList>
            <person name="Sahin N."/>
            <person name="Ay H."/>
            <person name="Saygin H."/>
        </authorList>
    </citation>
    <scope>NUCLEOTIDE SEQUENCE [LARGE SCALE GENOMIC DNA]</scope>
    <source>
        <strain evidence="3 4">DSM 45941</strain>
    </source>
</reference>
<dbReference type="GO" id="GO:0007165">
    <property type="term" value="P:signal transduction"/>
    <property type="evidence" value="ECO:0007669"/>
    <property type="project" value="InterPro"/>
</dbReference>